<dbReference type="AlphaFoldDB" id="A0A7Y9FQ13"/>
<dbReference type="PANTHER" id="PTHR34219">
    <property type="entry name" value="IRON-REGULATED INNER MEMBRANE PROTEIN-RELATED"/>
    <property type="match status" value="1"/>
</dbReference>
<feature type="transmembrane region" description="Helical" evidence="1">
    <location>
        <begin position="458"/>
        <end position="478"/>
    </location>
</feature>
<reference evidence="2 3" key="2">
    <citation type="submission" date="2020-08" db="EMBL/GenBank/DDBJ databases">
        <title>The Agave Microbiome: Exploring the role of microbial communities in plant adaptations to desert environments.</title>
        <authorList>
            <person name="Partida-Martinez L.P."/>
        </authorList>
    </citation>
    <scope>NUCLEOTIDE SEQUENCE [LARGE SCALE GENOMIC DNA]</scope>
    <source>
        <strain evidence="2 3">AS2.3</strain>
    </source>
</reference>
<sequence>MPASDVRRRQRLLPALAWVHRWLGVATCLIFAAWFASGAIMLFQPFPALSHAAQMGLQAPIDGERIAIPPRQALGNAGGEAETLRLVQRAGHPTYLVGTASIVQAVDAMTGATRPLLSRQEAGDEARRVVGPGATVVGPFDYDQWVVHNHFDPARPFYRLDANDAVGTQLYLSAQTGEVLQRTTRAARAWNWAGAVLHWVYVTPLRKSWIAWDRSLWWLSLVCMLVAVTGTILGIVRMLAARRLHPPAITFYRQRWLRWHHLLGLGTAVFVLGWIVSGWLSMDHGRLFSRGTATARQAARYAGCPLAMALGPDAPVRTMTRDARALVFTPVACRVVATRYAAGGGTTRFDSAGQQIGAADMHRLVQQAATAGWPAPSRVRIGPVDPSATYALAEGWSGSAWRVRLGATSLPDLYVDADTGQLLTVMDASRAAYAWIYYALHTGNVPGLTTRPALRRGLLLIPLTAGFLFSITGVVLGWRRIRRAAYRR</sequence>
<name>A0A7Y9FQ13_9SPHN</name>
<evidence type="ECO:0000313" key="3">
    <source>
        <dbReference type="Proteomes" id="UP000517753"/>
    </source>
</evidence>
<keyword evidence="1" id="KW-0472">Membrane</keyword>
<dbReference type="RefSeq" id="WP_257015607.1">
    <property type="nucleotide sequence ID" value="NZ_JACCBY010000004.1"/>
</dbReference>
<keyword evidence="1" id="KW-0812">Transmembrane</keyword>
<accession>A0A7Y9FQ13</accession>
<feature type="transmembrane region" description="Helical" evidence="1">
    <location>
        <begin position="261"/>
        <end position="280"/>
    </location>
</feature>
<reference evidence="2 3" key="1">
    <citation type="submission" date="2020-07" db="EMBL/GenBank/DDBJ databases">
        <authorList>
            <person name="Partida-Martinez L."/>
            <person name="Huntemann M."/>
            <person name="Clum A."/>
            <person name="Wang J."/>
            <person name="Palaniappan K."/>
            <person name="Ritter S."/>
            <person name="Chen I.-M."/>
            <person name="Stamatis D."/>
            <person name="Reddy T."/>
            <person name="O'Malley R."/>
            <person name="Daum C."/>
            <person name="Shapiro N."/>
            <person name="Ivanova N."/>
            <person name="Kyrpides N."/>
            <person name="Woyke T."/>
        </authorList>
    </citation>
    <scope>NUCLEOTIDE SEQUENCE [LARGE SCALE GENOMIC DNA]</scope>
    <source>
        <strain evidence="2 3">AS2.3</strain>
    </source>
</reference>
<dbReference type="InterPro" id="IPR005625">
    <property type="entry name" value="PepSY-ass_TM"/>
</dbReference>
<gene>
    <name evidence="2" type="ORF">HD841_003126</name>
</gene>
<evidence type="ECO:0008006" key="4">
    <source>
        <dbReference type="Google" id="ProtNLM"/>
    </source>
</evidence>
<keyword evidence="1" id="KW-1133">Transmembrane helix</keyword>
<evidence type="ECO:0000256" key="1">
    <source>
        <dbReference type="SAM" id="Phobius"/>
    </source>
</evidence>
<dbReference type="EMBL" id="JACCBY010000004">
    <property type="protein sequence ID" value="NYD91319.1"/>
    <property type="molecule type" value="Genomic_DNA"/>
</dbReference>
<comment type="caution">
    <text evidence="2">The sequence shown here is derived from an EMBL/GenBank/DDBJ whole genome shotgun (WGS) entry which is preliminary data.</text>
</comment>
<feature type="transmembrane region" description="Helical" evidence="1">
    <location>
        <begin position="216"/>
        <end position="240"/>
    </location>
</feature>
<dbReference type="PANTHER" id="PTHR34219:SF6">
    <property type="entry name" value="BLR3280 PROTEIN"/>
    <property type="match status" value="1"/>
</dbReference>
<dbReference type="Pfam" id="PF03929">
    <property type="entry name" value="PepSY_TM"/>
    <property type="match status" value="1"/>
</dbReference>
<protein>
    <recommendedName>
        <fullName evidence="4">Peptidase</fullName>
    </recommendedName>
</protein>
<proteinExistence type="predicted"/>
<evidence type="ECO:0000313" key="2">
    <source>
        <dbReference type="EMBL" id="NYD91319.1"/>
    </source>
</evidence>
<organism evidence="2 3">
    <name type="scientific">Sphingomonas melonis</name>
    <dbReference type="NCBI Taxonomy" id="152682"/>
    <lineage>
        <taxon>Bacteria</taxon>
        <taxon>Pseudomonadati</taxon>
        <taxon>Pseudomonadota</taxon>
        <taxon>Alphaproteobacteria</taxon>
        <taxon>Sphingomonadales</taxon>
        <taxon>Sphingomonadaceae</taxon>
        <taxon>Sphingomonas</taxon>
    </lineage>
</organism>
<keyword evidence="3" id="KW-1185">Reference proteome</keyword>
<dbReference type="Proteomes" id="UP000517753">
    <property type="component" value="Unassembled WGS sequence"/>
</dbReference>